<name>A0A7C9HPW7_9DEIO</name>
<protein>
    <submittedName>
        <fullName evidence="1">Uncharacterized protein</fullName>
    </submittedName>
</protein>
<keyword evidence="2" id="KW-1185">Reference proteome</keyword>
<proteinExistence type="predicted"/>
<gene>
    <name evidence="1" type="ORF">GO986_03135</name>
</gene>
<comment type="caution">
    <text evidence="1">The sequence shown here is derived from an EMBL/GenBank/DDBJ whole genome shotgun (WGS) entry which is preliminary data.</text>
</comment>
<evidence type="ECO:0000313" key="1">
    <source>
        <dbReference type="EMBL" id="MVN85754.1"/>
    </source>
</evidence>
<dbReference type="AlphaFoldDB" id="A0A7C9HPW7"/>
<evidence type="ECO:0000313" key="2">
    <source>
        <dbReference type="Proteomes" id="UP000483286"/>
    </source>
</evidence>
<dbReference type="Proteomes" id="UP000483286">
    <property type="component" value="Unassembled WGS sequence"/>
</dbReference>
<dbReference type="RefSeq" id="WP_157457771.1">
    <property type="nucleotide sequence ID" value="NZ_WQLB01000003.1"/>
</dbReference>
<reference evidence="1 2" key="1">
    <citation type="submission" date="2019-12" db="EMBL/GenBank/DDBJ databases">
        <title>Deinococcus sp. HMF7620 Genome sequencing and assembly.</title>
        <authorList>
            <person name="Kang H."/>
            <person name="Kim H."/>
            <person name="Joh K."/>
        </authorList>
    </citation>
    <scope>NUCLEOTIDE SEQUENCE [LARGE SCALE GENOMIC DNA]</scope>
    <source>
        <strain evidence="1 2">HMF7620</strain>
    </source>
</reference>
<organism evidence="1 2">
    <name type="scientific">Deinococcus arboris</name>
    <dbReference type="NCBI Taxonomy" id="2682977"/>
    <lineage>
        <taxon>Bacteria</taxon>
        <taxon>Thermotogati</taxon>
        <taxon>Deinococcota</taxon>
        <taxon>Deinococci</taxon>
        <taxon>Deinococcales</taxon>
        <taxon>Deinococcaceae</taxon>
        <taxon>Deinococcus</taxon>
    </lineage>
</organism>
<dbReference type="EMBL" id="WQLB01000003">
    <property type="protein sequence ID" value="MVN85754.1"/>
    <property type="molecule type" value="Genomic_DNA"/>
</dbReference>
<accession>A0A7C9HPW7</accession>
<sequence>MSLTILLVVLVLGAAALLLSAFTGRKSRYSTIPHGSARRDNAQDVYWEARVLAALKGNRAALERSVLHKQRQRPGLKRWQLLRLVYLDATRRAPSRAKAAPRAGVFRTHF</sequence>